<dbReference type="Pfam" id="PF00550">
    <property type="entry name" value="PP-binding"/>
    <property type="match status" value="1"/>
</dbReference>
<dbReference type="RefSeq" id="WP_089000885.1">
    <property type="nucleotide sequence ID" value="NZ_JBFAAC010000016.1"/>
</dbReference>
<dbReference type="EMBL" id="LT607733">
    <property type="protein sequence ID" value="SCG17081.1"/>
    <property type="molecule type" value="Genomic_DNA"/>
</dbReference>
<dbReference type="AlphaFoldDB" id="A0A1C5GBD8"/>
<protein>
    <submittedName>
        <fullName evidence="2">Phosphopantetheine attachment site</fullName>
    </submittedName>
</protein>
<feature type="domain" description="Carrier" evidence="1">
    <location>
        <begin position="1"/>
        <end position="76"/>
    </location>
</feature>
<dbReference type="InterPro" id="IPR009081">
    <property type="entry name" value="PP-bd_ACP"/>
</dbReference>
<evidence type="ECO:0000313" key="2">
    <source>
        <dbReference type="EMBL" id="SCG17081.1"/>
    </source>
</evidence>
<evidence type="ECO:0000259" key="1">
    <source>
        <dbReference type="PROSITE" id="PS50075"/>
    </source>
</evidence>
<sequence length="76" mass="7996">MDDEEVLNALLTTARSVFDIGSLTPEDDLFALGATSVDAVRLVSALEADHGLILDMEVVFESGNFAEMAGKIVPAA</sequence>
<evidence type="ECO:0000313" key="3">
    <source>
        <dbReference type="Proteomes" id="UP000198251"/>
    </source>
</evidence>
<dbReference type="SUPFAM" id="SSF47336">
    <property type="entry name" value="ACP-like"/>
    <property type="match status" value="1"/>
</dbReference>
<gene>
    <name evidence="2" type="ORF">GA0070610_3385</name>
</gene>
<dbReference type="PROSITE" id="PS50075">
    <property type="entry name" value="CARRIER"/>
    <property type="match status" value="1"/>
</dbReference>
<name>A0A1C5GBD8_MICEH</name>
<dbReference type="GeneID" id="95803127"/>
<reference evidence="2 3" key="1">
    <citation type="submission" date="2016-06" db="EMBL/GenBank/DDBJ databases">
        <authorList>
            <person name="Kjaerup R.B."/>
            <person name="Dalgaard T.S."/>
            <person name="Juul-Madsen H.R."/>
        </authorList>
    </citation>
    <scope>NUCLEOTIDE SEQUENCE [LARGE SCALE GENOMIC DNA]</scope>
    <source>
        <strain evidence="2 3">DSM 43913</strain>
    </source>
</reference>
<keyword evidence="3" id="KW-1185">Reference proteome</keyword>
<dbReference type="Proteomes" id="UP000198251">
    <property type="component" value="Chromosome I"/>
</dbReference>
<proteinExistence type="predicted"/>
<organism evidence="2 3">
    <name type="scientific">Micromonospora echinofusca</name>
    <dbReference type="NCBI Taxonomy" id="47858"/>
    <lineage>
        <taxon>Bacteria</taxon>
        <taxon>Bacillati</taxon>
        <taxon>Actinomycetota</taxon>
        <taxon>Actinomycetes</taxon>
        <taxon>Micromonosporales</taxon>
        <taxon>Micromonosporaceae</taxon>
        <taxon>Micromonospora</taxon>
    </lineage>
</organism>
<dbReference type="InterPro" id="IPR036736">
    <property type="entry name" value="ACP-like_sf"/>
</dbReference>
<dbReference type="Gene3D" id="1.10.1200.10">
    <property type="entry name" value="ACP-like"/>
    <property type="match status" value="1"/>
</dbReference>
<accession>A0A1C5GBD8</accession>